<accession>A0A2A6B433</accession>
<evidence type="ECO:0000313" key="2">
    <source>
        <dbReference type="Proteomes" id="UP000005239"/>
    </source>
</evidence>
<reference evidence="1" key="2">
    <citation type="submission" date="2022-06" db="UniProtKB">
        <authorList>
            <consortium name="EnsemblMetazoa"/>
        </authorList>
    </citation>
    <scope>IDENTIFICATION</scope>
    <source>
        <strain evidence="1">PS312</strain>
    </source>
</reference>
<name>A0A2A6B433_PRIPA</name>
<proteinExistence type="predicted"/>
<protein>
    <submittedName>
        <fullName evidence="1">Uncharacterized protein</fullName>
    </submittedName>
</protein>
<dbReference type="OrthoDB" id="2290221at2759"/>
<dbReference type="EnsemblMetazoa" id="PPA30719.1">
    <property type="protein sequence ID" value="PPA30719.1"/>
    <property type="gene ID" value="WBGene00203585"/>
</dbReference>
<organism evidence="1 2">
    <name type="scientific">Pristionchus pacificus</name>
    <name type="common">Parasitic nematode worm</name>
    <dbReference type="NCBI Taxonomy" id="54126"/>
    <lineage>
        <taxon>Eukaryota</taxon>
        <taxon>Metazoa</taxon>
        <taxon>Ecdysozoa</taxon>
        <taxon>Nematoda</taxon>
        <taxon>Chromadorea</taxon>
        <taxon>Rhabditida</taxon>
        <taxon>Rhabditina</taxon>
        <taxon>Diplogasteromorpha</taxon>
        <taxon>Diplogasteroidea</taxon>
        <taxon>Neodiplogasteridae</taxon>
        <taxon>Pristionchus</taxon>
    </lineage>
</organism>
<dbReference type="Proteomes" id="UP000005239">
    <property type="component" value="Unassembled WGS sequence"/>
</dbReference>
<dbReference type="AlphaFoldDB" id="A0A2A6B433"/>
<accession>A0A8R1YLL8</accession>
<evidence type="ECO:0000313" key="1">
    <source>
        <dbReference type="EnsemblMetazoa" id="PPA30719.1"/>
    </source>
</evidence>
<keyword evidence="2" id="KW-1185">Reference proteome</keyword>
<reference evidence="2" key="1">
    <citation type="journal article" date="2008" name="Nat. Genet.">
        <title>The Pristionchus pacificus genome provides a unique perspective on nematode lifestyle and parasitism.</title>
        <authorList>
            <person name="Dieterich C."/>
            <person name="Clifton S.W."/>
            <person name="Schuster L.N."/>
            <person name="Chinwalla A."/>
            <person name="Delehaunty K."/>
            <person name="Dinkelacker I."/>
            <person name="Fulton L."/>
            <person name="Fulton R."/>
            <person name="Godfrey J."/>
            <person name="Minx P."/>
            <person name="Mitreva M."/>
            <person name="Roeseler W."/>
            <person name="Tian H."/>
            <person name="Witte H."/>
            <person name="Yang S.P."/>
            <person name="Wilson R.K."/>
            <person name="Sommer R.J."/>
        </authorList>
    </citation>
    <scope>NUCLEOTIDE SEQUENCE [LARGE SCALE GENOMIC DNA]</scope>
    <source>
        <strain evidence="2">PS312</strain>
    </source>
</reference>
<sequence>MKGLPDAIHFRTNVTLSALSPIEKKHSLMARPPSSFSNHRTTSLNSPIPFEISMLNVLQGQILGWEERRELAQIVASLPIQNKKKLIDFIEGTKGASDSAVENNACKVFQCTPSQLGDILEREDGVDQLTEHFQTLVSELIPTAESVLYPLQTSYRDFSIRRIILRSFRDQVLLRIFEHSLSPSRIPRLEHLIFTVLFESHDNSIEYARFEKCSSVILGRDI</sequence>
<gene>
    <name evidence="1" type="primary">WBGene00203585</name>
</gene>